<evidence type="ECO:0000313" key="3">
    <source>
        <dbReference type="Proteomes" id="UP001329915"/>
    </source>
</evidence>
<proteinExistence type="predicted"/>
<reference evidence="2 3" key="1">
    <citation type="submission" date="2023-04" db="EMBL/GenBank/DDBJ databases">
        <authorList>
            <person name="Hsu D."/>
        </authorList>
    </citation>
    <scope>NUCLEOTIDE SEQUENCE [LARGE SCALE GENOMIC DNA]</scope>
    <source>
        <strain evidence="2 3">MK1</strain>
    </source>
</reference>
<dbReference type="RefSeq" id="WP_366921479.1">
    <property type="nucleotide sequence ID" value="NZ_CP121694.1"/>
</dbReference>
<accession>A0AAU0UL19</accession>
<organism evidence="2 3">
    <name type="scientific">Metallumcola ferriviriculae</name>
    <dbReference type="NCBI Taxonomy" id="3039180"/>
    <lineage>
        <taxon>Bacteria</taxon>
        <taxon>Bacillati</taxon>
        <taxon>Bacillota</taxon>
        <taxon>Clostridia</taxon>
        <taxon>Neomoorellales</taxon>
        <taxon>Desulfitibacteraceae</taxon>
        <taxon>Metallumcola</taxon>
    </lineage>
</organism>
<name>A0AAU0UL19_9FIRM</name>
<feature type="coiled-coil region" evidence="1">
    <location>
        <begin position="12"/>
        <end position="69"/>
    </location>
</feature>
<keyword evidence="3" id="KW-1185">Reference proteome</keyword>
<sequence>MKPAKPWDDLTKEELVALLKEHQELCEEIEEEMDFVLKHSSCHLPGNTRAKYEQQLAGVTDRIKRLKKLLGE</sequence>
<dbReference type="AlphaFoldDB" id="A0AAU0UL19"/>
<dbReference type="KEGG" id="dbc:MFMK1_001879"/>
<evidence type="ECO:0000256" key="1">
    <source>
        <dbReference type="SAM" id="Coils"/>
    </source>
</evidence>
<protein>
    <recommendedName>
        <fullName evidence="4">50S ribosomal protein L29</fullName>
    </recommendedName>
</protein>
<gene>
    <name evidence="2" type="ORF">MFMK1_001879</name>
</gene>
<evidence type="ECO:0000313" key="2">
    <source>
        <dbReference type="EMBL" id="WRO22058.1"/>
    </source>
</evidence>
<keyword evidence="1" id="KW-0175">Coiled coil</keyword>
<evidence type="ECO:0008006" key="4">
    <source>
        <dbReference type="Google" id="ProtNLM"/>
    </source>
</evidence>
<dbReference type="Proteomes" id="UP001329915">
    <property type="component" value="Chromosome"/>
</dbReference>
<dbReference type="EMBL" id="CP121694">
    <property type="protein sequence ID" value="WRO22058.1"/>
    <property type="molecule type" value="Genomic_DNA"/>
</dbReference>